<dbReference type="SUPFAM" id="SSF88713">
    <property type="entry name" value="Glycoside hydrolase/deacetylase"/>
    <property type="match status" value="1"/>
</dbReference>
<protein>
    <submittedName>
        <fullName evidence="3">Polysaccharide deacetylase</fullName>
    </submittedName>
</protein>
<dbReference type="PANTHER" id="PTHR10587">
    <property type="entry name" value="GLYCOSYL TRANSFERASE-RELATED"/>
    <property type="match status" value="1"/>
</dbReference>
<dbReference type="InterPro" id="IPR011330">
    <property type="entry name" value="Glyco_hydro/deAcase_b/a-brl"/>
</dbReference>
<dbReference type="InterPro" id="IPR002509">
    <property type="entry name" value="NODB_dom"/>
</dbReference>
<dbReference type="RefSeq" id="WP_089022455.1">
    <property type="nucleotide sequence ID" value="NZ_NIQC01000001.1"/>
</dbReference>
<dbReference type="GO" id="GO:0005975">
    <property type="term" value="P:carbohydrate metabolic process"/>
    <property type="evidence" value="ECO:0007669"/>
    <property type="project" value="InterPro"/>
</dbReference>
<dbReference type="OrthoDB" id="258610at2"/>
<accession>A0A226C1U7</accession>
<name>A0A226C1U7_9FIRM</name>
<dbReference type="Proteomes" id="UP000214588">
    <property type="component" value="Unassembled WGS sequence"/>
</dbReference>
<gene>
    <name evidence="3" type="ORF">CDO51_01150</name>
</gene>
<evidence type="ECO:0000313" key="3">
    <source>
        <dbReference type="EMBL" id="OWZ85032.1"/>
    </source>
</evidence>
<proteinExistence type="predicted"/>
<evidence type="ECO:0000313" key="4">
    <source>
        <dbReference type="Proteomes" id="UP000214588"/>
    </source>
</evidence>
<dbReference type="PROSITE" id="PS51677">
    <property type="entry name" value="NODB"/>
    <property type="match status" value="1"/>
</dbReference>
<sequence>MKKIKTKKKPYFRIKFRKLLLVIIASFLLIMATGHAKELVFANDAQQEIKELKDLVKELEEINESHKDKEETLKQYEEKMDRLKKEKERLKNEIETLEEKESSKVAYLTFDDGPSQNTKEILDILKEEDIEGTFFVNKNDTSYGRKMYKRIVDEGHALGNHTSTHEYKNIYKSKEAFMKDFNNMEQLIYEVVDEKPQIMRFPGGSISLSNQRNQVIGEVIEELHSNGYTYFDWNVDAKDASRPSLSKHEIVDNVLEGTKGIDNAVILMHDSSARDTTVEALPEIISKLEKKGYTFKALSKDSPPVKFR</sequence>
<dbReference type="CDD" id="cd10944">
    <property type="entry name" value="CE4_SmPgdA_like"/>
    <property type="match status" value="1"/>
</dbReference>
<dbReference type="InterPro" id="IPR050248">
    <property type="entry name" value="Polysacc_deacetylase_ArnD"/>
</dbReference>
<keyword evidence="4" id="KW-1185">Reference proteome</keyword>
<feature type="coiled-coil region" evidence="1">
    <location>
        <begin position="42"/>
        <end position="103"/>
    </location>
</feature>
<organism evidence="3 4">
    <name type="scientific">Natranaerobius trueperi</name>
    <dbReference type="NCBI Taxonomy" id="759412"/>
    <lineage>
        <taxon>Bacteria</taxon>
        <taxon>Bacillati</taxon>
        <taxon>Bacillota</taxon>
        <taxon>Clostridia</taxon>
        <taxon>Natranaerobiales</taxon>
        <taxon>Natranaerobiaceae</taxon>
        <taxon>Natranaerobius</taxon>
    </lineage>
</organism>
<comment type="caution">
    <text evidence="3">The sequence shown here is derived from an EMBL/GenBank/DDBJ whole genome shotgun (WGS) entry which is preliminary data.</text>
</comment>
<evidence type="ECO:0000256" key="1">
    <source>
        <dbReference type="SAM" id="Coils"/>
    </source>
</evidence>
<dbReference type="Pfam" id="PF01522">
    <property type="entry name" value="Polysacc_deac_1"/>
    <property type="match status" value="1"/>
</dbReference>
<feature type="domain" description="NodB homology" evidence="2">
    <location>
        <begin position="104"/>
        <end position="296"/>
    </location>
</feature>
<reference evidence="3 4" key="1">
    <citation type="submission" date="2017-06" db="EMBL/GenBank/DDBJ databases">
        <title>Draft Genome Sequence of Natranaerobius trueperi halophilic, alkalithermophilic bacteria from soda lakes.</title>
        <authorList>
            <person name="Zhao B."/>
        </authorList>
    </citation>
    <scope>NUCLEOTIDE SEQUENCE [LARGE SCALE GENOMIC DNA]</scope>
    <source>
        <strain evidence="3 4">DSM 18760</strain>
    </source>
</reference>
<dbReference type="EMBL" id="NIQC01000001">
    <property type="protein sequence ID" value="OWZ85032.1"/>
    <property type="molecule type" value="Genomic_DNA"/>
</dbReference>
<dbReference type="AlphaFoldDB" id="A0A226C1U7"/>
<keyword evidence="1" id="KW-0175">Coiled coil</keyword>
<dbReference type="GO" id="GO:0016810">
    <property type="term" value="F:hydrolase activity, acting on carbon-nitrogen (but not peptide) bonds"/>
    <property type="evidence" value="ECO:0007669"/>
    <property type="project" value="InterPro"/>
</dbReference>
<evidence type="ECO:0000259" key="2">
    <source>
        <dbReference type="PROSITE" id="PS51677"/>
    </source>
</evidence>
<dbReference type="PANTHER" id="PTHR10587:SF125">
    <property type="entry name" value="POLYSACCHARIDE DEACETYLASE YHEN-RELATED"/>
    <property type="match status" value="1"/>
</dbReference>
<dbReference type="Gene3D" id="3.20.20.370">
    <property type="entry name" value="Glycoside hydrolase/deacetylase"/>
    <property type="match status" value="1"/>
</dbReference>